<protein>
    <submittedName>
        <fullName evidence="1">Uncharacterized protein</fullName>
    </submittedName>
</protein>
<sequence>MILGNEMVPDIKVYLEGLDCRPGNNSLTYNSAIRTGANSVLEGMIQVFSSFQDKDQTELLR</sequence>
<proteinExistence type="predicted"/>
<organism evidence="1 2">
    <name type="scientific">Taxus chinensis</name>
    <name type="common">Chinese yew</name>
    <name type="synonym">Taxus wallichiana var. chinensis</name>
    <dbReference type="NCBI Taxonomy" id="29808"/>
    <lineage>
        <taxon>Eukaryota</taxon>
        <taxon>Viridiplantae</taxon>
        <taxon>Streptophyta</taxon>
        <taxon>Embryophyta</taxon>
        <taxon>Tracheophyta</taxon>
        <taxon>Spermatophyta</taxon>
        <taxon>Pinopsida</taxon>
        <taxon>Pinidae</taxon>
        <taxon>Conifers II</taxon>
        <taxon>Cupressales</taxon>
        <taxon>Taxaceae</taxon>
        <taxon>Taxus</taxon>
    </lineage>
</organism>
<accession>A0AA38KKV6</accession>
<keyword evidence="2" id="KW-1185">Reference proteome</keyword>
<feature type="non-terminal residue" evidence="1">
    <location>
        <position position="61"/>
    </location>
</feature>
<comment type="caution">
    <text evidence="1">The sequence shown here is derived from an EMBL/GenBank/DDBJ whole genome shotgun (WGS) entry which is preliminary data.</text>
</comment>
<evidence type="ECO:0000313" key="1">
    <source>
        <dbReference type="EMBL" id="KAH9306844.1"/>
    </source>
</evidence>
<reference evidence="1 2" key="1">
    <citation type="journal article" date="2021" name="Nat. Plants">
        <title>The Taxus genome provides insights into paclitaxel biosynthesis.</title>
        <authorList>
            <person name="Xiong X."/>
            <person name="Gou J."/>
            <person name="Liao Q."/>
            <person name="Li Y."/>
            <person name="Zhou Q."/>
            <person name="Bi G."/>
            <person name="Li C."/>
            <person name="Du R."/>
            <person name="Wang X."/>
            <person name="Sun T."/>
            <person name="Guo L."/>
            <person name="Liang H."/>
            <person name="Lu P."/>
            <person name="Wu Y."/>
            <person name="Zhang Z."/>
            <person name="Ro D.K."/>
            <person name="Shang Y."/>
            <person name="Huang S."/>
            <person name="Yan J."/>
        </authorList>
    </citation>
    <scope>NUCLEOTIDE SEQUENCE [LARGE SCALE GENOMIC DNA]</scope>
    <source>
        <strain evidence="1">Ta-2019</strain>
    </source>
</reference>
<dbReference type="Proteomes" id="UP000824469">
    <property type="component" value="Unassembled WGS sequence"/>
</dbReference>
<dbReference type="EMBL" id="JAHRHJ020000008">
    <property type="protein sequence ID" value="KAH9306844.1"/>
    <property type="molecule type" value="Genomic_DNA"/>
</dbReference>
<gene>
    <name evidence="1" type="ORF">KI387_011248</name>
</gene>
<dbReference type="AlphaFoldDB" id="A0AA38KKV6"/>
<name>A0AA38KKV6_TAXCH</name>
<evidence type="ECO:0000313" key="2">
    <source>
        <dbReference type="Proteomes" id="UP000824469"/>
    </source>
</evidence>